<dbReference type="InterPro" id="IPR018063">
    <property type="entry name" value="SAM_MeTrfase_RsmI_CS"/>
</dbReference>
<dbReference type="Gene3D" id="3.30.950.10">
    <property type="entry name" value="Methyltransferase, Cobalt-precorrin-4 Transmethylase, Domain 2"/>
    <property type="match status" value="1"/>
</dbReference>
<dbReference type="PANTHER" id="PTHR46111">
    <property type="entry name" value="RIBOSOMAL RNA SMALL SUBUNIT METHYLTRANSFERASE I"/>
    <property type="match status" value="1"/>
</dbReference>
<dbReference type="InterPro" id="IPR014776">
    <property type="entry name" value="4pyrrole_Mease_sub2"/>
</dbReference>
<dbReference type="InterPro" id="IPR008189">
    <property type="entry name" value="rRNA_ssu_MeTfrase_I"/>
</dbReference>
<accession>A0A381YLG3</accession>
<keyword evidence="4" id="KW-0808">Transferase</keyword>
<dbReference type="InterPro" id="IPR000878">
    <property type="entry name" value="4pyrrol_Mease"/>
</dbReference>
<dbReference type="FunFam" id="3.30.950.10:FF:000002">
    <property type="entry name" value="Ribosomal RNA small subunit methyltransferase I"/>
    <property type="match status" value="1"/>
</dbReference>
<dbReference type="PIRSF" id="PIRSF005917">
    <property type="entry name" value="MTase_YraL"/>
    <property type="match status" value="1"/>
</dbReference>
<dbReference type="InterPro" id="IPR035996">
    <property type="entry name" value="4pyrrol_Methylase_sf"/>
</dbReference>
<dbReference type="PROSITE" id="PS01296">
    <property type="entry name" value="RSMI"/>
    <property type="match status" value="1"/>
</dbReference>
<dbReference type="GO" id="GO:0006364">
    <property type="term" value="P:rRNA processing"/>
    <property type="evidence" value="ECO:0007669"/>
    <property type="project" value="UniProtKB-KW"/>
</dbReference>
<keyword evidence="3" id="KW-0489">Methyltransferase</keyword>
<dbReference type="NCBIfam" id="TIGR00096">
    <property type="entry name" value="16S rRNA (cytidine(1402)-2'-O)-methyltransferase"/>
    <property type="match status" value="1"/>
</dbReference>
<dbReference type="CDD" id="cd11648">
    <property type="entry name" value="RsmI"/>
    <property type="match status" value="1"/>
</dbReference>
<dbReference type="PANTHER" id="PTHR46111:SF1">
    <property type="entry name" value="RIBOSOMAL RNA SMALL SUBUNIT METHYLTRANSFERASE I"/>
    <property type="match status" value="1"/>
</dbReference>
<proteinExistence type="inferred from homology"/>
<dbReference type="EMBL" id="UINC01018513">
    <property type="protein sequence ID" value="SVA77829.1"/>
    <property type="molecule type" value="Genomic_DNA"/>
</dbReference>
<dbReference type="InterPro" id="IPR014777">
    <property type="entry name" value="4pyrrole_Mease_sub1"/>
</dbReference>
<keyword evidence="1" id="KW-0963">Cytoplasm</keyword>
<sequence>MPGTLYVVATPIGNLEDFTLRAIRVLQEVHLIAAEDTRRTATLLRHYSISTPTTSFHAHNEQQKQASLLSKLEQGQLVALVSDAGTPTLSDPGTRLIAAAHTRGIRVEAVPGASAILTALVSSGMTTDQFLFAGFPPPKAKERTAWLERLVDEPRPIVIFESPHRILKLLGHMRDIFGDREISLGRELTKKHEELVKGPISFVINKLTSIKGEFTLVISPSTPDKRKNHSVDKMLIYKEFCHLTDKKDLMRREAVLRLSRRHGMSSKAVYRAIEEAKKY</sequence>
<evidence type="ECO:0000313" key="7">
    <source>
        <dbReference type="EMBL" id="SVA77829.1"/>
    </source>
</evidence>
<keyword evidence="5" id="KW-0949">S-adenosyl-L-methionine</keyword>
<protein>
    <recommendedName>
        <fullName evidence="6">Tetrapyrrole methylase domain-containing protein</fullName>
    </recommendedName>
</protein>
<evidence type="ECO:0000256" key="5">
    <source>
        <dbReference type="ARBA" id="ARBA00022691"/>
    </source>
</evidence>
<dbReference type="Pfam" id="PF00590">
    <property type="entry name" value="TP_methylase"/>
    <property type="match status" value="1"/>
</dbReference>
<name>A0A381YLG3_9ZZZZ</name>
<reference evidence="7" key="1">
    <citation type="submission" date="2018-05" db="EMBL/GenBank/DDBJ databases">
        <authorList>
            <person name="Lanie J.A."/>
            <person name="Ng W.-L."/>
            <person name="Kazmierczak K.M."/>
            <person name="Andrzejewski T.M."/>
            <person name="Davidsen T.M."/>
            <person name="Wayne K.J."/>
            <person name="Tettelin H."/>
            <person name="Glass J.I."/>
            <person name="Rusch D."/>
            <person name="Podicherti R."/>
            <person name="Tsui H.-C.T."/>
            <person name="Winkler M.E."/>
        </authorList>
    </citation>
    <scope>NUCLEOTIDE SEQUENCE</scope>
</reference>
<dbReference type="SUPFAM" id="SSF53790">
    <property type="entry name" value="Tetrapyrrole methylase"/>
    <property type="match status" value="1"/>
</dbReference>
<organism evidence="7">
    <name type="scientific">marine metagenome</name>
    <dbReference type="NCBI Taxonomy" id="408172"/>
    <lineage>
        <taxon>unclassified sequences</taxon>
        <taxon>metagenomes</taxon>
        <taxon>ecological metagenomes</taxon>
    </lineage>
</organism>
<evidence type="ECO:0000256" key="1">
    <source>
        <dbReference type="ARBA" id="ARBA00022490"/>
    </source>
</evidence>
<feature type="domain" description="Tetrapyrrole methylase" evidence="6">
    <location>
        <begin position="4"/>
        <end position="201"/>
    </location>
</feature>
<dbReference type="AlphaFoldDB" id="A0A381YLG3"/>
<evidence type="ECO:0000256" key="2">
    <source>
        <dbReference type="ARBA" id="ARBA00022552"/>
    </source>
</evidence>
<dbReference type="FunFam" id="3.40.1010.10:FF:000007">
    <property type="entry name" value="Ribosomal RNA small subunit methyltransferase I"/>
    <property type="match status" value="1"/>
</dbReference>
<dbReference type="Gene3D" id="3.40.1010.10">
    <property type="entry name" value="Cobalt-precorrin-4 Transmethylase, Domain 1"/>
    <property type="match status" value="1"/>
</dbReference>
<evidence type="ECO:0000256" key="3">
    <source>
        <dbReference type="ARBA" id="ARBA00022603"/>
    </source>
</evidence>
<gene>
    <name evidence="7" type="ORF">METZ01_LOCUS130683</name>
</gene>
<evidence type="ECO:0000259" key="6">
    <source>
        <dbReference type="Pfam" id="PF00590"/>
    </source>
</evidence>
<dbReference type="GO" id="GO:0008168">
    <property type="term" value="F:methyltransferase activity"/>
    <property type="evidence" value="ECO:0007669"/>
    <property type="project" value="UniProtKB-KW"/>
</dbReference>
<dbReference type="HAMAP" id="MF_01877">
    <property type="entry name" value="16SrRNA_methyltr_I"/>
    <property type="match status" value="1"/>
</dbReference>
<keyword evidence="2" id="KW-0698">rRNA processing</keyword>
<dbReference type="GO" id="GO:0032259">
    <property type="term" value="P:methylation"/>
    <property type="evidence" value="ECO:0007669"/>
    <property type="project" value="UniProtKB-KW"/>
</dbReference>
<evidence type="ECO:0000256" key="4">
    <source>
        <dbReference type="ARBA" id="ARBA00022679"/>
    </source>
</evidence>